<protein>
    <submittedName>
        <fullName evidence="1">Type VI secretion system-associated protein</fullName>
    </submittedName>
</protein>
<dbReference type="KEGG" id="tom:BWR18_10135"/>
<accession>A0A1P8MV67</accession>
<dbReference type="NCBIfam" id="TIGR03353">
    <property type="entry name" value="VI_chp_4"/>
    <property type="match status" value="1"/>
</dbReference>
<proteinExistence type="predicted"/>
<dbReference type="Pfam" id="PF05936">
    <property type="entry name" value="T6SS_VasE"/>
    <property type="match status" value="1"/>
</dbReference>
<dbReference type="STRING" id="299262.BWR18_10135"/>
<dbReference type="Proteomes" id="UP000186336">
    <property type="component" value="Chromosome"/>
</dbReference>
<sequence length="443" mass="48051">MKTDNRVAWTEGMFLKVQHFQQADRWTERMLRDRTAAMRPYSWGFTRLEIDRSALGVGRVALSALSCVLPDGTPVSAPDMADLPAPVQFAEGSGSTTVYLAVRMARGGQDEYGPVGDGTARHKRVEYEAEDSNADTSFTAAIEVGRFELSLKTDRDEREGFECLPVARVIETGADLSVILDETMIPPTMLVGATPRLKGYLTELVGLLQHRSAAIARRIGDPSIRGAAEIGDYMMLQTLNRATPHMAHLDAQAGQIHPERMFATLVGLAGELATFTAADSLAPDFPPYGHMEPEATFAPVMDELRRALSAVLDQSATPIPLETRRHGVRVGMLADAGLKSDAAMVLAARSELPVEQLRRTLPNQIKIGPVERISELVNVALPGIPIRPSPVAPRQLPFRAGSVYFELETSDDLWAAATEGGALAIHLAADIPGIDLELWGIRG</sequence>
<evidence type="ECO:0000313" key="1">
    <source>
        <dbReference type="EMBL" id="APX11997.1"/>
    </source>
</evidence>
<reference evidence="1 2" key="1">
    <citation type="submission" date="2017-01" db="EMBL/GenBank/DDBJ databases">
        <title>Complete genome of Tateyamaria omphalii DOK1-4 isolated from seawater in Dokdo.</title>
        <authorList>
            <person name="Kim J.H."/>
            <person name="Chi W.-J."/>
        </authorList>
    </citation>
    <scope>NUCLEOTIDE SEQUENCE [LARGE SCALE GENOMIC DNA]</scope>
    <source>
        <strain evidence="1 2">DOK1-4</strain>
    </source>
</reference>
<dbReference type="InterPro" id="IPR010263">
    <property type="entry name" value="T6SS_TssK"/>
</dbReference>
<gene>
    <name evidence="1" type="ORF">BWR18_10135</name>
</gene>
<dbReference type="AlphaFoldDB" id="A0A1P8MV67"/>
<dbReference type="OrthoDB" id="9775333at2"/>
<name>A0A1P8MV67_9RHOB</name>
<dbReference type="PANTHER" id="PTHR35566:SF1">
    <property type="entry name" value="TYPE VI SECRETION SYSTEM BASEPLATE COMPONENT TSSK1"/>
    <property type="match status" value="1"/>
</dbReference>
<dbReference type="EMBL" id="CP019312">
    <property type="protein sequence ID" value="APX11997.1"/>
    <property type="molecule type" value="Genomic_DNA"/>
</dbReference>
<organism evidence="1 2">
    <name type="scientific">Tateyamaria omphalii</name>
    <dbReference type="NCBI Taxonomy" id="299262"/>
    <lineage>
        <taxon>Bacteria</taxon>
        <taxon>Pseudomonadati</taxon>
        <taxon>Pseudomonadota</taxon>
        <taxon>Alphaproteobacteria</taxon>
        <taxon>Rhodobacterales</taxon>
        <taxon>Roseobacteraceae</taxon>
        <taxon>Tateyamaria</taxon>
    </lineage>
</organism>
<keyword evidence="2" id="KW-1185">Reference proteome</keyword>
<evidence type="ECO:0000313" key="2">
    <source>
        <dbReference type="Proteomes" id="UP000186336"/>
    </source>
</evidence>
<dbReference type="PANTHER" id="PTHR35566">
    <property type="entry name" value="BLR3599 PROTEIN"/>
    <property type="match status" value="1"/>
</dbReference>